<comment type="subcellular location">
    <subcellularLocation>
        <location evidence="1">Membrane</location>
        <topology evidence="1">Multi-pass membrane protein</topology>
    </subcellularLocation>
</comment>
<feature type="transmembrane region" description="Helical" evidence="7">
    <location>
        <begin position="373"/>
        <end position="391"/>
    </location>
</feature>
<dbReference type="PROSITE" id="PS50850">
    <property type="entry name" value="MFS"/>
    <property type="match status" value="1"/>
</dbReference>
<evidence type="ECO:0000256" key="4">
    <source>
        <dbReference type="ARBA" id="ARBA00022692"/>
    </source>
</evidence>
<dbReference type="InterPro" id="IPR036259">
    <property type="entry name" value="MFS_trans_sf"/>
</dbReference>
<dbReference type="PANTHER" id="PTHR23511">
    <property type="entry name" value="SYNAPTIC VESICLE GLYCOPROTEIN 2"/>
    <property type="match status" value="1"/>
</dbReference>
<proteinExistence type="inferred from homology"/>
<evidence type="ECO:0000256" key="6">
    <source>
        <dbReference type="ARBA" id="ARBA00023136"/>
    </source>
</evidence>
<keyword evidence="4 7" id="KW-0812">Transmembrane</keyword>
<dbReference type="GO" id="GO:0022857">
    <property type="term" value="F:transmembrane transporter activity"/>
    <property type="evidence" value="ECO:0007669"/>
    <property type="project" value="InterPro"/>
</dbReference>
<feature type="transmembrane region" description="Helical" evidence="7">
    <location>
        <begin position="341"/>
        <end position="361"/>
    </location>
</feature>
<dbReference type="OrthoDB" id="9784658at2"/>
<feature type="transmembrane region" description="Helical" evidence="7">
    <location>
        <begin position="96"/>
        <end position="118"/>
    </location>
</feature>
<accession>A0A0S3PQJ1</accession>
<evidence type="ECO:0000313" key="9">
    <source>
        <dbReference type="EMBL" id="BAT58191.1"/>
    </source>
</evidence>
<evidence type="ECO:0000256" key="7">
    <source>
        <dbReference type="SAM" id="Phobius"/>
    </source>
</evidence>
<evidence type="ECO:0000259" key="8">
    <source>
        <dbReference type="PROSITE" id="PS50850"/>
    </source>
</evidence>
<evidence type="ECO:0000256" key="5">
    <source>
        <dbReference type="ARBA" id="ARBA00022989"/>
    </source>
</evidence>
<evidence type="ECO:0000256" key="2">
    <source>
        <dbReference type="ARBA" id="ARBA00010992"/>
    </source>
</evidence>
<evidence type="ECO:0000256" key="1">
    <source>
        <dbReference type="ARBA" id="ARBA00004141"/>
    </source>
</evidence>
<dbReference type="RefSeq" id="WP_096351729.1">
    <property type="nucleotide sequence ID" value="NZ_AP014946.1"/>
</dbReference>
<feature type="transmembrane region" description="Helical" evidence="7">
    <location>
        <begin position="27"/>
        <end position="53"/>
    </location>
</feature>
<dbReference type="KEGG" id="vgo:GJW-30_1_00713"/>
<dbReference type="EMBL" id="AP014946">
    <property type="protein sequence ID" value="BAT58191.1"/>
    <property type="molecule type" value="Genomic_DNA"/>
</dbReference>
<dbReference type="GO" id="GO:0016020">
    <property type="term" value="C:membrane"/>
    <property type="evidence" value="ECO:0007669"/>
    <property type="project" value="UniProtKB-SubCell"/>
</dbReference>
<dbReference type="AlphaFoldDB" id="A0A0S3PQJ1"/>
<keyword evidence="5 7" id="KW-1133">Transmembrane helix</keyword>
<keyword evidence="10" id="KW-1185">Reference proteome</keyword>
<dbReference type="SUPFAM" id="SSF103473">
    <property type="entry name" value="MFS general substrate transporter"/>
    <property type="match status" value="1"/>
</dbReference>
<dbReference type="InterPro" id="IPR020846">
    <property type="entry name" value="MFS_dom"/>
</dbReference>
<dbReference type="CDD" id="cd17316">
    <property type="entry name" value="MFS_SV2_like"/>
    <property type="match status" value="1"/>
</dbReference>
<feature type="transmembrane region" description="Helical" evidence="7">
    <location>
        <begin position="403"/>
        <end position="429"/>
    </location>
</feature>
<keyword evidence="3" id="KW-0813">Transport</keyword>
<sequence>MAPTSEIVETDIPARLDRLPWGRFHTLVVVALGITWILDGLEVTLAGTVAGALKQSKVLQFSNTDVGIAGAAYLSGAVIGALYFGWLTDRLGRKKLFFITLAVYLVATAATAFTWNLWTFALCRFFTGAGIGGEYAAINSTIQELIPARVRGWTDLAINGSFWIGAAIGAFGAIYLLDPVHIDPEYGWRAAFLIGAMLALVIFLMRLWLPESPRWLMTHGRVAEAEAIVRDIEDKFRAQGHVVPDTPAPRIKIRARHSTPFDEIFAAMTGPLRVRALVGLSLMTAQAFFYNAIFFTYALVLTDFYKVPSQNIGWYILPFALGNFLGPLILGRLFDTLGRRIMIAFTYATSGILLAIVGWMFSQGMLTAQTQTIAWTVIFFFASAAASSAYLTVSETFPLELRALAIAIFYAIGTGIGGVAGPLVFGALIETGSRMTVFGGYLFGATLMLTAAAIAWRWTIAAERRSLEDVSRPLSAVD</sequence>
<feature type="domain" description="Major facilitator superfamily (MFS) profile" evidence="8">
    <location>
        <begin position="28"/>
        <end position="465"/>
    </location>
</feature>
<evidence type="ECO:0000313" key="10">
    <source>
        <dbReference type="Proteomes" id="UP000236884"/>
    </source>
</evidence>
<dbReference type="Proteomes" id="UP000236884">
    <property type="component" value="Chromosome"/>
</dbReference>
<dbReference type="InterPro" id="IPR005828">
    <property type="entry name" value="MFS_sugar_transport-like"/>
</dbReference>
<feature type="transmembrane region" description="Helical" evidence="7">
    <location>
        <begin position="435"/>
        <end position="456"/>
    </location>
</feature>
<name>A0A0S3PQJ1_9BRAD</name>
<feature type="transmembrane region" description="Helical" evidence="7">
    <location>
        <begin position="65"/>
        <end position="84"/>
    </location>
</feature>
<feature type="transmembrane region" description="Helical" evidence="7">
    <location>
        <begin position="188"/>
        <end position="209"/>
    </location>
</feature>
<feature type="transmembrane region" description="Helical" evidence="7">
    <location>
        <begin position="312"/>
        <end position="334"/>
    </location>
</feature>
<protein>
    <submittedName>
        <fullName evidence="9">Inner membrane metabolite transport protein YdjE</fullName>
    </submittedName>
</protein>
<reference evidence="9 10" key="1">
    <citation type="submission" date="2015-08" db="EMBL/GenBank/DDBJ databases">
        <title>Investigation of the bacterial diversity of lava forest soil.</title>
        <authorList>
            <person name="Lee J.S."/>
        </authorList>
    </citation>
    <scope>NUCLEOTIDE SEQUENCE [LARGE SCALE GENOMIC DNA]</scope>
    <source>
        <strain evidence="9 10">GJW-30</strain>
    </source>
</reference>
<dbReference type="Pfam" id="PF00083">
    <property type="entry name" value="Sugar_tr"/>
    <property type="match status" value="1"/>
</dbReference>
<evidence type="ECO:0000256" key="3">
    <source>
        <dbReference type="ARBA" id="ARBA00022448"/>
    </source>
</evidence>
<organism evidence="9 10">
    <name type="scientific">Variibacter gotjawalensis</name>
    <dbReference type="NCBI Taxonomy" id="1333996"/>
    <lineage>
        <taxon>Bacteria</taxon>
        <taxon>Pseudomonadati</taxon>
        <taxon>Pseudomonadota</taxon>
        <taxon>Alphaproteobacteria</taxon>
        <taxon>Hyphomicrobiales</taxon>
        <taxon>Nitrobacteraceae</taxon>
        <taxon>Variibacter</taxon>
    </lineage>
</organism>
<feature type="transmembrane region" description="Helical" evidence="7">
    <location>
        <begin position="156"/>
        <end position="176"/>
    </location>
</feature>
<gene>
    <name evidence="9" type="primary">ydjE</name>
    <name evidence="9" type="ORF">GJW-30_1_00713</name>
</gene>
<dbReference type="Gene3D" id="1.20.1250.20">
    <property type="entry name" value="MFS general substrate transporter like domains"/>
    <property type="match status" value="1"/>
</dbReference>
<keyword evidence="6 7" id="KW-0472">Membrane</keyword>
<feature type="transmembrane region" description="Helical" evidence="7">
    <location>
        <begin position="277"/>
        <end position="300"/>
    </location>
</feature>
<comment type="similarity">
    <text evidence="2">Belongs to the major facilitator superfamily. Sugar transporter (TC 2.A.1.1) family.</text>
</comment>